<name>A0A450XG55_9GAMM</name>
<proteinExistence type="inferred from homology"/>
<dbReference type="InterPro" id="IPR011990">
    <property type="entry name" value="TPR-like_helical_dom_sf"/>
</dbReference>
<keyword evidence="13" id="KW-0472">Membrane</keyword>
<dbReference type="EMBL" id="CAADFO010000035">
    <property type="protein sequence ID" value="VFK28271.1"/>
    <property type="molecule type" value="Genomic_DNA"/>
</dbReference>
<keyword evidence="6 10" id="KW-0802">TPR repeat</keyword>
<evidence type="ECO:0000313" key="14">
    <source>
        <dbReference type="EMBL" id="VFK28271.1"/>
    </source>
</evidence>
<evidence type="ECO:0000256" key="2">
    <source>
        <dbReference type="ARBA" id="ARBA00009622"/>
    </source>
</evidence>
<dbReference type="PANTHER" id="PTHR45783:SF3">
    <property type="entry name" value="KINESIN LIGHT CHAIN"/>
    <property type="match status" value="1"/>
</dbReference>
<reference evidence="14" key="1">
    <citation type="submission" date="2019-02" db="EMBL/GenBank/DDBJ databases">
        <authorList>
            <person name="Gruber-Vodicka R. H."/>
            <person name="Seah K. B. B."/>
        </authorList>
    </citation>
    <scope>NUCLEOTIDE SEQUENCE</scope>
    <source>
        <strain evidence="14">BECK_BZ197</strain>
    </source>
</reference>
<dbReference type="GO" id="GO:0019894">
    <property type="term" value="F:kinesin binding"/>
    <property type="evidence" value="ECO:0007669"/>
    <property type="project" value="TreeGrafter"/>
</dbReference>
<evidence type="ECO:0000256" key="6">
    <source>
        <dbReference type="ARBA" id="ARBA00022803"/>
    </source>
</evidence>
<comment type="subcellular location">
    <subcellularLocation>
        <location evidence="1">Cytoplasm</location>
        <location evidence="1">Cytoskeleton</location>
    </subcellularLocation>
</comment>
<keyword evidence="13" id="KW-1133">Transmembrane helix</keyword>
<evidence type="ECO:0000256" key="8">
    <source>
        <dbReference type="ARBA" id="ARBA00023175"/>
    </source>
</evidence>
<dbReference type="SUPFAM" id="SSF48452">
    <property type="entry name" value="TPR-like"/>
    <property type="match status" value="3"/>
</dbReference>
<evidence type="ECO:0000256" key="12">
    <source>
        <dbReference type="SAM" id="MobiDB-lite"/>
    </source>
</evidence>
<evidence type="ECO:0000256" key="1">
    <source>
        <dbReference type="ARBA" id="ARBA00004245"/>
    </source>
</evidence>
<keyword evidence="7 11" id="KW-0175">Coiled coil</keyword>
<dbReference type="Gene3D" id="1.25.40.10">
    <property type="entry name" value="Tetratricopeptide repeat domain"/>
    <property type="match status" value="2"/>
</dbReference>
<feature type="region of interest" description="Disordered" evidence="12">
    <location>
        <begin position="51"/>
        <end position="71"/>
    </location>
</feature>
<keyword evidence="3" id="KW-0963">Cytoplasm</keyword>
<keyword evidence="5" id="KW-0677">Repeat</keyword>
<dbReference type="PRINTS" id="PR00381">
    <property type="entry name" value="KINESINLIGHT"/>
</dbReference>
<protein>
    <submittedName>
        <fullName evidence="14">Tetratricopeptide (TPR) repeat</fullName>
    </submittedName>
</protein>
<evidence type="ECO:0000256" key="11">
    <source>
        <dbReference type="SAM" id="Coils"/>
    </source>
</evidence>
<dbReference type="InterPro" id="IPR019734">
    <property type="entry name" value="TPR_rpt"/>
</dbReference>
<feature type="repeat" description="TPR" evidence="10">
    <location>
        <begin position="181"/>
        <end position="214"/>
    </location>
</feature>
<evidence type="ECO:0000256" key="3">
    <source>
        <dbReference type="ARBA" id="ARBA00022490"/>
    </source>
</evidence>
<gene>
    <name evidence="14" type="ORF">BECKMB1821G_GA0114241_103519</name>
</gene>
<evidence type="ECO:0000256" key="5">
    <source>
        <dbReference type="ARBA" id="ARBA00022737"/>
    </source>
</evidence>
<evidence type="ECO:0000256" key="13">
    <source>
        <dbReference type="SAM" id="Phobius"/>
    </source>
</evidence>
<feature type="coiled-coil region" evidence="11">
    <location>
        <begin position="491"/>
        <end position="518"/>
    </location>
</feature>
<dbReference type="InterPro" id="IPR002151">
    <property type="entry name" value="Kinesin_light"/>
</dbReference>
<dbReference type="SMART" id="SM00028">
    <property type="entry name" value="TPR"/>
    <property type="match status" value="6"/>
</dbReference>
<dbReference type="GO" id="GO:0005874">
    <property type="term" value="C:microtubule"/>
    <property type="evidence" value="ECO:0007669"/>
    <property type="project" value="UniProtKB-KW"/>
</dbReference>
<dbReference type="AlphaFoldDB" id="A0A450XG55"/>
<dbReference type="GO" id="GO:0005737">
    <property type="term" value="C:cytoplasm"/>
    <property type="evidence" value="ECO:0007669"/>
    <property type="project" value="TreeGrafter"/>
</dbReference>
<dbReference type="GO" id="GO:0007018">
    <property type="term" value="P:microtubule-based movement"/>
    <property type="evidence" value="ECO:0007669"/>
    <property type="project" value="TreeGrafter"/>
</dbReference>
<evidence type="ECO:0000256" key="9">
    <source>
        <dbReference type="ARBA" id="ARBA00023212"/>
    </source>
</evidence>
<sequence length="644" mass="71336">MNQQPSLPLAARGSISLTTGTPSPLLFMILLIALLTAPFLYPSSSPLRVAQAEETAADPNDLPTAPSTDPMTNPLIQQAIQQLREETGQEPDTAAIVDRLNRITTYFYRQGKYFQAEQIVRAALEFAQYKLGLEHPKTLASLNNLALLYEIQGRYGEAEPLHQRALAASERVLGIEHPDTLTSLNNLAVLYYAQGHYGKAEPLYQRALAVSKRVLGQEHPNTLKTLNNLAGVYDAQGRYEEVEPLYKESLAANEHVLGKEHPDTLTSLNNLAMLYQAQGRYGDAEPLLQRTLTTRERVLGINHPDTLGNLNNLAMLYQDQGRYVKAEPILQRVLAASEGALGIEHPNTLTMQLNLVVLHINSGKIPLALAGLRRMDERLQGFVGDQLGSTLSEKVRRQWLRSQSSFQNVVFTLALAEFVPETLRAEARTLAANVLLRWKRLAGEGEAVMARIARASDDPKVRELAGQLAKERSQLSRLVHRPQSQYDKAAVDAARNRVERLEVELAEASGAYQSYRASRSVNWQQVRDALPTGSALLSLRTFFPYDLKTGKHGKPRWLAMVIPAKSEQRDKGPAIILQDLGPMVAMAESFGQLREAAASKSLDTQQKAAAHHAARRLYARLFGQLDAELASYDRLYIAPDGIIA</sequence>
<keyword evidence="13" id="KW-0812">Transmembrane</keyword>
<organism evidence="14">
    <name type="scientific">Candidatus Kentrum sp. MB</name>
    <dbReference type="NCBI Taxonomy" id="2138164"/>
    <lineage>
        <taxon>Bacteria</taxon>
        <taxon>Pseudomonadati</taxon>
        <taxon>Pseudomonadota</taxon>
        <taxon>Gammaproteobacteria</taxon>
        <taxon>Candidatus Kentrum</taxon>
    </lineage>
</organism>
<dbReference type="PROSITE" id="PS50005">
    <property type="entry name" value="TPR"/>
    <property type="match status" value="1"/>
</dbReference>
<evidence type="ECO:0000256" key="4">
    <source>
        <dbReference type="ARBA" id="ARBA00022701"/>
    </source>
</evidence>
<keyword evidence="4" id="KW-0493">Microtubule</keyword>
<dbReference type="GO" id="GO:0005871">
    <property type="term" value="C:kinesin complex"/>
    <property type="evidence" value="ECO:0007669"/>
    <property type="project" value="InterPro"/>
</dbReference>
<dbReference type="Pfam" id="PF13424">
    <property type="entry name" value="TPR_12"/>
    <property type="match status" value="3"/>
</dbReference>
<accession>A0A450XG55</accession>
<comment type="similarity">
    <text evidence="2">Belongs to the kinesin light chain family.</text>
</comment>
<keyword evidence="8" id="KW-0505">Motor protein</keyword>
<evidence type="ECO:0000256" key="7">
    <source>
        <dbReference type="ARBA" id="ARBA00023054"/>
    </source>
</evidence>
<evidence type="ECO:0000256" key="10">
    <source>
        <dbReference type="PROSITE-ProRule" id="PRU00339"/>
    </source>
</evidence>
<feature type="transmembrane region" description="Helical" evidence="13">
    <location>
        <begin position="21"/>
        <end position="41"/>
    </location>
</feature>
<dbReference type="PANTHER" id="PTHR45783">
    <property type="entry name" value="KINESIN LIGHT CHAIN"/>
    <property type="match status" value="1"/>
</dbReference>
<keyword evidence="9" id="KW-0206">Cytoskeleton</keyword>